<dbReference type="KEGG" id="marq:MARGE09_P1675"/>
<dbReference type="GO" id="GO:0003700">
    <property type="term" value="F:DNA-binding transcription factor activity"/>
    <property type="evidence" value="ECO:0007669"/>
    <property type="project" value="InterPro"/>
</dbReference>
<keyword evidence="6" id="KW-1185">Reference proteome</keyword>
<gene>
    <name evidence="5" type="ORF">MARGE09_P1675</name>
</gene>
<dbReference type="GO" id="GO:0043565">
    <property type="term" value="F:sequence-specific DNA binding"/>
    <property type="evidence" value="ECO:0007669"/>
    <property type="project" value="InterPro"/>
</dbReference>
<evidence type="ECO:0000256" key="3">
    <source>
        <dbReference type="ARBA" id="ARBA00023163"/>
    </source>
</evidence>
<dbReference type="Gene3D" id="1.10.10.60">
    <property type="entry name" value="Homeodomain-like"/>
    <property type="match status" value="1"/>
</dbReference>
<keyword evidence="1" id="KW-0805">Transcription regulation</keyword>
<dbReference type="PANTHER" id="PTHR46796">
    <property type="entry name" value="HTH-TYPE TRANSCRIPTIONAL ACTIVATOR RHAS-RELATED"/>
    <property type="match status" value="1"/>
</dbReference>
<keyword evidence="2" id="KW-0238">DNA-binding</keyword>
<evidence type="ECO:0000313" key="6">
    <source>
        <dbReference type="Proteomes" id="UP001320119"/>
    </source>
</evidence>
<feature type="domain" description="HTH araC/xylS-type" evidence="4">
    <location>
        <begin position="224"/>
        <end position="329"/>
    </location>
</feature>
<evidence type="ECO:0000256" key="1">
    <source>
        <dbReference type="ARBA" id="ARBA00023015"/>
    </source>
</evidence>
<dbReference type="RefSeq" id="WP_236986942.1">
    <property type="nucleotide sequence ID" value="NZ_AP023086.1"/>
</dbReference>
<keyword evidence="3" id="KW-0804">Transcription</keyword>
<dbReference type="InterPro" id="IPR050204">
    <property type="entry name" value="AraC_XylS_family_regulators"/>
</dbReference>
<proteinExistence type="predicted"/>
<dbReference type="PROSITE" id="PS01124">
    <property type="entry name" value="HTH_ARAC_FAMILY_2"/>
    <property type="match status" value="1"/>
</dbReference>
<dbReference type="InterPro" id="IPR018060">
    <property type="entry name" value="HTH_AraC"/>
</dbReference>
<evidence type="ECO:0000256" key="2">
    <source>
        <dbReference type="ARBA" id="ARBA00023125"/>
    </source>
</evidence>
<sequence>MLDISTPLKRDIKSPANALKRSKRLVIPTLGLSLKRFSVFPRYCHIQHTQLSPGKFCGDRTLLAANGVSGLKSTANLSYMLQVSILCPQKFIFGFVAPQGTLFLNGRKITEHDIFVLKADALYDMVVAPNTTLFAFSIEDIDNTNHEDQKTKNSLINTLKQRLISPSSDSQQPFLTLTRNDLRDTLIKQFDSSTTAQPLSVFELSAQLLNSSNASLYRPNSRNNLLLRTLRLMQAQPFAFRKISDVAQACHVSQRGLEKAFDDVLNGSPGEYLKAIQLNRYRSAIIQNADNLKLSLADIAGQLGAVNYSRLSKDYKSFFEQLPSNTRRRLE</sequence>
<organism evidence="5 6">
    <name type="scientific">Marinagarivorans cellulosilyticus</name>
    <dbReference type="NCBI Taxonomy" id="2721545"/>
    <lineage>
        <taxon>Bacteria</taxon>
        <taxon>Pseudomonadati</taxon>
        <taxon>Pseudomonadota</taxon>
        <taxon>Gammaproteobacteria</taxon>
        <taxon>Cellvibrionales</taxon>
        <taxon>Cellvibrionaceae</taxon>
        <taxon>Marinagarivorans</taxon>
    </lineage>
</organism>
<dbReference type="EMBL" id="AP023086">
    <property type="protein sequence ID" value="BCD97474.1"/>
    <property type="molecule type" value="Genomic_DNA"/>
</dbReference>
<evidence type="ECO:0000259" key="4">
    <source>
        <dbReference type="PROSITE" id="PS01124"/>
    </source>
</evidence>
<accession>A0AAN2BK00</accession>
<dbReference type="SMART" id="SM00342">
    <property type="entry name" value="HTH_ARAC"/>
    <property type="match status" value="1"/>
</dbReference>
<dbReference type="Proteomes" id="UP001320119">
    <property type="component" value="Chromosome"/>
</dbReference>
<reference evidence="5 6" key="1">
    <citation type="journal article" date="2022" name="IScience">
        <title>An ultrasensitive nanofiber-based assay for enzymatic hydrolysis and deep-sea microbial degradation of cellulose.</title>
        <authorList>
            <person name="Tsudome M."/>
            <person name="Tachioka M."/>
            <person name="Miyazaki M."/>
            <person name="Uchimura K."/>
            <person name="Tsuda M."/>
            <person name="Takaki Y."/>
            <person name="Deguchi S."/>
        </authorList>
    </citation>
    <scope>NUCLEOTIDE SEQUENCE [LARGE SCALE GENOMIC DNA]</scope>
    <source>
        <strain evidence="5 6">GE09</strain>
    </source>
</reference>
<name>A0AAN2BK00_9GAMM</name>
<dbReference type="AlphaFoldDB" id="A0AAN2BK00"/>
<protein>
    <submittedName>
        <fullName evidence="5">AraC family transcriptional regulator, ethanolamine operon transcriptional activator</fullName>
    </submittedName>
</protein>
<dbReference type="Pfam" id="PF12833">
    <property type="entry name" value="HTH_18"/>
    <property type="match status" value="1"/>
</dbReference>
<evidence type="ECO:0000313" key="5">
    <source>
        <dbReference type="EMBL" id="BCD97474.1"/>
    </source>
</evidence>